<organism evidence="2 3">
    <name type="scientific">Sphaerobolus stellatus (strain SS14)</name>
    <dbReference type="NCBI Taxonomy" id="990650"/>
    <lineage>
        <taxon>Eukaryota</taxon>
        <taxon>Fungi</taxon>
        <taxon>Dikarya</taxon>
        <taxon>Basidiomycota</taxon>
        <taxon>Agaricomycotina</taxon>
        <taxon>Agaricomycetes</taxon>
        <taxon>Phallomycetidae</taxon>
        <taxon>Geastrales</taxon>
        <taxon>Sphaerobolaceae</taxon>
        <taxon>Sphaerobolus</taxon>
    </lineage>
</organism>
<feature type="region of interest" description="Disordered" evidence="1">
    <location>
        <begin position="350"/>
        <end position="416"/>
    </location>
</feature>
<dbReference type="Proteomes" id="UP000054279">
    <property type="component" value="Unassembled WGS sequence"/>
</dbReference>
<sequence length="416" mass="46942">MSLTEICGNFQVMHSIRTKRLPPHMPVRDGPIVNYQSRLHTNSEELMVEIRIEQNPQEPVIPDGRIIYVYGQFHLSDTHEMQIEAIHIFPYPASVTAEILKMFPARIEVVGYVFQESQVLPDSTKVIFVNAIAYVRDQFHVQSFIGAIVGNDGWPIPPPTPQLYSPIRIKGYLDCIDLFSLVPVITVEHLTLEVGNLRVAEIINHVQIDLSVARTFNGRPGVKDLRESLITIDPDFSWKYAESTASKASIPPYHTAYPKPVGFPTSQLSYSAPRYPAPFTEKAPIVDKILTDNTDVKDEGVKASSETYSPDPICKQPNGVNEAGPSNTDVLDSNSVYHEDILTSDEIFREQQRQETRSKPGKCYTPPFQPSISPPRTRLRHRKRSDKSTKLPSSQRTLSQSWIIRAPRTKGKERAT</sequence>
<name>A0A0C9TPF7_SPHS4</name>
<dbReference type="HOGENOM" id="CLU_052551_0_0_1"/>
<dbReference type="EMBL" id="KN837582">
    <property type="protein sequence ID" value="KIJ23814.1"/>
    <property type="molecule type" value="Genomic_DNA"/>
</dbReference>
<evidence type="ECO:0000313" key="3">
    <source>
        <dbReference type="Proteomes" id="UP000054279"/>
    </source>
</evidence>
<reference evidence="2 3" key="1">
    <citation type="submission" date="2014-06" db="EMBL/GenBank/DDBJ databases">
        <title>Evolutionary Origins and Diversification of the Mycorrhizal Mutualists.</title>
        <authorList>
            <consortium name="DOE Joint Genome Institute"/>
            <consortium name="Mycorrhizal Genomics Consortium"/>
            <person name="Kohler A."/>
            <person name="Kuo A."/>
            <person name="Nagy L.G."/>
            <person name="Floudas D."/>
            <person name="Copeland A."/>
            <person name="Barry K.W."/>
            <person name="Cichocki N."/>
            <person name="Veneault-Fourrey C."/>
            <person name="LaButti K."/>
            <person name="Lindquist E.A."/>
            <person name="Lipzen A."/>
            <person name="Lundell T."/>
            <person name="Morin E."/>
            <person name="Murat C."/>
            <person name="Riley R."/>
            <person name="Ohm R."/>
            <person name="Sun H."/>
            <person name="Tunlid A."/>
            <person name="Henrissat B."/>
            <person name="Grigoriev I.V."/>
            <person name="Hibbett D.S."/>
            <person name="Martin F."/>
        </authorList>
    </citation>
    <scope>NUCLEOTIDE SEQUENCE [LARGE SCALE GENOMIC DNA]</scope>
    <source>
        <strain evidence="2 3">SS14</strain>
    </source>
</reference>
<evidence type="ECO:0000256" key="1">
    <source>
        <dbReference type="SAM" id="MobiDB-lite"/>
    </source>
</evidence>
<keyword evidence="3" id="KW-1185">Reference proteome</keyword>
<protein>
    <submittedName>
        <fullName evidence="2">Unplaced genomic scaffold SPHSTscaffold_507, whole genome shotgun sequence</fullName>
    </submittedName>
</protein>
<dbReference type="AlphaFoldDB" id="A0A0C9TPF7"/>
<feature type="region of interest" description="Disordered" evidence="1">
    <location>
        <begin position="300"/>
        <end position="332"/>
    </location>
</feature>
<gene>
    <name evidence="2" type="ORF">M422DRAFT_275540</name>
</gene>
<evidence type="ECO:0000313" key="2">
    <source>
        <dbReference type="EMBL" id="KIJ23814.1"/>
    </source>
</evidence>
<proteinExistence type="predicted"/>
<feature type="compositionally biased region" description="Polar residues" evidence="1">
    <location>
        <begin position="390"/>
        <end position="402"/>
    </location>
</feature>
<accession>A0A0C9TPF7</accession>